<feature type="domain" description="Polymerase nucleotidyl transferase" evidence="1">
    <location>
        <begin position="16"/>
        <end position="73"/>
    </location>
</feature>
<dbReference type="RefSeq" id="WP_168719595.1">
    <property type="nucleotide sequence ID" value="NZ_CP042909.1"/>
</dbReference>
<proteinExistence type="predicted"/>
<keyword evidence="2" id="KW-0808">Transferase</keyword>
<accession>A0A6H1WSQ0</accession>
<dbReference type="PANTHER" id="PTHR33933:SF1">
    <property type="entry name" value="PROTEIN ADENYLYLTRANSFERASE MNTA-RELATED"/>
    <property type="match status" value="1"/>
</dbReference>
<dbReference type="CDD" id="cd05403">
    <property type="entry name" value="NT_KNTase_like"/>
    <property type="match status" value="1"/>
</dbReference>
<dbReference type="SUPFAM" id="SSF81301">
    <property type="entry name" value="Nucleotidyltransferase"/>
    <property type="match status" value="1"/>
</dbReference>
<dbReference type="KEGG" id="tmai:FVE67_05265"/>
<dbReference type="InterPro" id="IPR052548">
    <property type="entry name" value="Type_VII_TA_antitoxin"/>
</dbReference>
<evidence type="ECO:0000313" key="2">
    <source>
        <dbReference type="EMBL" id="QJA06247.1"/>
    </source>
</evidence>
<reference evidence="2 3" key="1">
    <citation type="submission" date="2019-08" db="EMBL/GenBank/DDBJ databases">
        <title>Complete genome sequence of Thermosulfurimonas marina SU872T, an anaerobic thermophilic chemolithoautotrophic bacterium isolated from a shallow marine hydrothermal vent.</title>
        <authorList>
            <person name="Allioux M."/>
            <person name="Jebbar M."/>
            <person name="Slobodkina G."/>
            <person name="Slobodkin A."/>
            <person name="Moalic Y."/>
            <person name="Frolova A."/>
            <person name="Shao Z."/>
            <person name="Alain K."/>
        </authorList>
    </citation>
    <scope>NUCLEOTIDE SEQUENCE [LARGE SCALE GENOMIC DNA]</scope>
    <source>
        <strain evidence="2 3">SU872</strain>
    </source>
</reference>
<dbReference type="InterPro" id="IPR002934">
    <property type="entry name" value="Polymerase_NTP_transf_dom"/>
</dbReference>
<organism evidence="2 3">
    <name type="scientific">Thermosulfurimonas marina</name>
    <dbReference type="NCBI Taxonomy" id="2047767"/>
    <lineage>
        <taxon>Bacteria</taxon>
        <taxon>Pseudomonadati</taxon>
        <taxon>Thermodesulfobacteriota</taxon>
        <taxon>Thermodesulfobacteria</taxon>
        <taxon>Thermodesulfobacteriales</taxon>
        <taxon>Thermodesulfobacteriaceae</taxon>
        <taxon>Thermosulfurimonas</taxon>
    </lineage>
</organism>
<evidence type="ECO:0000259" key="1">
    <source>
        <dbReference type="Pfam" id="PF01909"/>
    </source>
</evidence>
<gene>
    <name evidence="2" type="ORF">FVE67_05265</name>
</gene>
<sequence>MTQGYREFYRRVLEDLCERLKEFYGPRLVSVAVFGSVARGTFRPDSDIDLLVVARALPRGRRRRVEEFISGVEEPLERIWAERGQPYLPEITPLIKTPEEVRLGSPVFLDMTEEALILYDPEGFLQEYLEDLRRKLKALGARRVFSGGGWYWILKPDYRPGEVIEL</sequence>
<dbReference type="GO" id="GO:0016779">
    <property type="term" value="F:nucleotidyltransferase activity"/>
    <property type="evidence" value="ECO:0007669"/>
    <property type="project" value="InterPro"/>
</dbReference>
<dbReference type="InterPro" id="IPR043519">
    <property type="entry name" value="NT_sf"/>
</dbReference>
<protein>
    <submittedName>
        <fullName evidence="2">Nucleotidyltransferase domain-containing protein</fullName>
    </submittedName>
</protein>
<dbReference type="PANTHER" id="PTHR33933">
    <property type="entry name" value="NUCLEOTIDYLTRANSFERASE"/>
    <property type="match status" value="1"/>
</dbReference>
<dbReference type="AlphaFoldDB" id="A0A6H1WSQ0"/>
<name>A0A6H1WSQ0_9BACT</name>
<keyword evidence="3" id="KW-1185">Reference proteome</keyword>
<dbReference type="Proteomes" id="UP000501253">
    <property type="component" value="Chromosome"/>
</dbReference>
<dbReference type="Pfam" id="PF01909">
    <property type="entry name" value="NTP_transf_2"/>
    <property type="match status" value="1"/>
</dbReference>
<dbReference type="Gene3D" id="3.30.460.10">
    <property type="entry name" value="Beta Polymerase, domain 2"/>
    <property type="match status" value="1"/>
</dbReference>
<evidence type="ECO:0000313" key="3">
    <source>
        <dbReference type="Proteomes" id="UP000501253"/>
    </source>
</evidence>
<dbReference type="EMBL" id="CP042909">
    <property type="protein sequence ID" value="QJA06247.1"/>
    <property type="molecule type" value="Genomic_DNA"/>
</dbReference>